<gene>
    <name evidence="5" type="ORF">caldi_29160</name>
</gene>
<dbReference type="Proteomes" id="UP001163687">
    <property type="component" value="Chromosome"/>
</dbReference>
<dbReference type="KEGG" id="cmic:caldi_29160"/>
<feature type="compositionally biased region" description="Low complexity" evidence="2">
    <location>
        <begin position="40"/>
        <end position="67"/>
    </location>
</feature>
<feature type="domain" description="Mannosyl-glycoprotein endo-beta-N-acetylglucosamidase-like" evidence="4">
    <location>
        <begin position="583"/>
        <end position="745"/>
    </location>
</feature>
<proteinExistence type="predicted"/>
<feature type="signal peptide" evidence="3">
    <location>
        <begin position="1"/>
        <end position="29"/>
    </location>
</feature>
<feature type="region of interest" description="Disordered" evidence="2">
    <location>
        <begin position="40"/>
        <end position="80"/>
    </location>
</feature>
<dbReference type="PANTHER" id="PTHR33308">
    <property type="entry name" value="PEPTIDOGLYCAN HYDROLASE FLGJ"/>
    <property type="match status" value="1"/>
</dbReference>
<dbReference type="Pfam" id="PF01832">
    <property type="entry name" value="Glucosaminidase"/>
    <property type="match status" value="1"/>
</dbReference>
<evidence type="ECO:0000313" key="6">
    <source>
        <dbReference type="Proteomes" id="UP001163687"/>
    </source>
</evidence>
<keyword evidence="6" id="KW-1185">Reference proteome</keyword>
<evidence type="ECO:0000256" key="2">
    <source>
        <dbReference type="SAM" id="MobiDB-lite"/>
    </source>
</evidence>
<evidence type="ECO:0000256" key="3">
    <source>
        <dbReference type="SAM" id="SignalP"/>
    </source>
</evidence>
<dbReference type="InterPro" id="IPR051056">
    <property type="entry name" value="Glycosyl_Hydrolase_73"/>
</dbReference>
<reference evidence="5" key="1">
    <citation type="submission" date="2022-03" db="EMBL/GenBank/DDBJ databases">
        <title>Complete genome sequence of Caldinitratiruptor microaerophilus.</title>
        <authorList>
            <person name="Mukaiyama R."/>
            <person name="Nishiyama T."/>
            <person name="Ueda K."/>
        </authorList>
    </citation>
    <scope>NUCLEOTIDE SEQUENCE</scope>
    <source>
        <strain evidence="5">JCM 16183</strain>
    </source>
</reference>
<feature type="chain" id="PRO_5041383530" description="Mannosyl-glycoprotein endo-beta-N-acetylglucosamidase-like domain-containing protein" evidence="3">
    <location>
        <begin position="30"/>
        <end position="749"/>
    </location>
</feature>
<dbReference type="SMART" id="SM00047">
    <property type="entry name" value="LYZ2"/>
    <property type="match status" value="1"/>
</dbReference>
<keyword evidence="3" id="KW-0732">Signal</keyword>
<dbReference type="Gene3D" id="2.60.40.10">
    <property type="entry name" value="Immunoglobulins"/>
    <property type="match status" value="1"/>
</dbReference>
<protein>
    <recommendedName>
        <fullName evidence="4">Mannosyl-glycoprotein endo-beta-N-acetylglucosamidase-like domain-containing protein</fullName>
    </recommendedName>
</protein>
<dbReference type="InterPro" id="IPR036582">
    <property type="entry name" value="Mao_N_sf"/>
</dbReference>
<dbReference type="InterPro" id="IPR002901">
    <property type="entry name" value="MGlyc_endo_b_GlcNAc-like_dom"/>
</dbReference>
<dbReference type="InterPro" id="IPR012854">
    <property type="entry name" value="Cu_amine_oxidase-like_N"/>
</dbReference>
<dbReference type="PANTHER" id="PTHR33308:SF9">
    <property type="entry name" value="PEPTIDOGLYCAN HYDROLASE FLGJ"/>
    <property type="match status" value="1"/>
</dbReference>
<dbReference type="Gene3D" id="3.30.457.10">
    <property type="entry name" value="Copper amine oxidase-like, N-terminal domain"/>
    <property type="match status" value="1"/>
</dbReference>
<sequence length="749" mass="79480">MAASRRRTAFLVTAFLSTVLLPASSPVAAAGPPVAVAAPAEAPAGPAQGPAPLAQAPPSAPAGSGVPLAPPSPASGAGPIRVEVDGRELPLDPAPVIVEGRTLVPFRAIFEALGASVEWDGATRTVSGMVPDSSGAPGRYVRFRVGNKLACLSPSCDRADLMDVPARIIGDRTFVPTRFVATALGASVDWDGSRRTVVIRTGPEAPAPAPPALTVLTVQPGQRITGVTSLKARVGVPAAALRFFLLDPETGRGPLLAGGTDLDATYTWRPDPAYAGRRLLAAAAYDAGGRLVAGQVLPVEVAPDPTVVVRGVEPGRVLRGTGGSVTLTADLGFVATHVRWELVDPGSGSASLIAEADPYAPFTWWPGVWSNGRWLLRAVAYDRTGKAYPSQGIPIEVRMEPWVGIDGVKAGQTIAGPVTLRARANFGVTRAQFRLGDGTVLGEATGGNTSVRWFPPPERNGAQTIHLTVWDAQGQAREAGPVAVTVQVAPTLRLLGVGPRQVLAGTVELRAEANVAVTAVEFRLRRPQGGGAVNLARGTDLAATYRWSPAPGQDGEWLLEAVATTPQGGTLASEAIPVRVYTGTLYGPRPAAPRDRFLDMVSEWALRVRERTGMSAALQVAQAALETGYGQYVPVDKYTGRFSYNLFGIKGEGPAGSVVSNTWEEYNGVAYRVDDRFRAYNTLEESWDDHWRFLMERDRYAPFRAVAADPILGAWALRRSGYATDSRYAQKLIDIMNRYDLYRLDETQP</sequence>
<dbReference type="GO" id="GO:0004040">
    <property type="term" value="F:amidase activity"/>
    <property type="evidence" value="ECO:0007669"/>
    <property type="project" value="InterPro"/>
</dbReference>
<dbReference type="AlphaFoldDB" id="A0AA35CPZ4"/>
<dbReference type="EMBL" id="AP025628">
    <property type="protein sequence ID" value="BDG61826.1"/>
    <property type="molecule type" value="Genomic_DNA"/>
</dbReference>
<accession>A0AA35CPZ4</accession>
<dbReference type="RefSeq" id="WP_264842451.1">
    <property type="nucleotide sequence ID" value="NZ_AP025628.1"/>
</dbReference>
<dbReference type="InterPro" id="IPR013783">
    <property type="entry name" value="Ig-like_fold"/>
</dbReference>
<name>A0AA35CPZ4_9FIRM</name>
<dbReference type="Pfam" id="PF07833">
    <property type="entry name" value="Cu_amine_oxidN1"/>
    <property type="match status" value="1"/>
</dbReference>
<keyword evidence="1" id="KW-0378">Hydrolase</keyword>
<evidence type="ECO:0000259" key="4">
    <source>
        <dbReference type="SMART" id="SM00047"/>
    </source>
</evidence>
<organism evidence="5 6">
    <name type="scientific">Caldinitratiruptor microaerophilus</name>
    <dbReference type="NCBI Taxonomy" id="671077"/>
    <lineage>
        <taxon>Bacteria</taxon>
        <taxon>Bacillati</taxon>
        <taxon>Bacillota</taxon>
        <taxon>Clostridia</taxon>
        <taxon>Eubacteriales</taxon>
        <taxon>Symbiobacteriaceae</taxon>
        <taxon>Caldinitratiruptor</taxon>
    </lineage>
</organism>
<dbReference type="SUPFAM" id="SSF55383">
    <property type="entry name" value="Copper amine oxidase, domain N"/>
    <property type="match status" value="1"/>
</dbReference>
<dbReference type="Gene3D" id="1.10.530.10">
    <property type="match status" value="1"/>
</dbReference>
<evidence type="ECO:0000256" key="1">
    <source>
        <dbReference type="ARBA" id="ARBA00022801"/>
    </source>
</evidence>
<dbReference type="Gene3D" id="4.10.80.30">
    <property type="entry name" value="DNA polymerase, domain 6"/>
    <property type="match status" value="1"/>
</dbReference>
<evidence type="ECO:0000313" key="5">
    <source>
        <dbReference type="EMBL" id="BDG61826.1"/>
    </source>
</evidence>